<dbReference type="KEGG" id="acan:ACA1_052630"/>
<dbReference type="GeneID" id="14921437"/>
<dbReference type="AlphaFoldDB" id="L8H5T1"/>
<dbReference type="EMBL" id="KB007909">
    <property type="protein sequence ID" value="ELR20572.1"/>
    <property type="molecule type" value="Genomic_DNA"/>
</dbReference>
<feature type="region of interest" description="Disordered" evidence="1">
    <location>
        <begin position="1"/>
        <end position="66"/>
    </location>
</feature>
<dbReference type="GO" id="GO:0005634">
    <property type="term" value="C:nucleus"/>
    <property type="evidence" value="ECO:0007669"/>
    <property type="project" value="TreeGrafter"/>
</dbReference>
<keyword evidence="3" id="KW-1185">Reference proteome</keyword>
<reference evidence="2 3" key="1">
    <citation type="journal article" date="2013" name="Genome Biol.">
        <title>Genome of Acanthamoeba castellanii highlights extensive lateral gene transfer and early evolution of tyrosine kinase signaling.</title>
        <authorList>
            <person name="Clarke M."/>
            <person name="Lohan A.J."/>
            <person name="Liu B."/>
            <person name="Lagkouvardos I."/>
            <person name="Roy S."/>
            <person name="Zafar N."/>
            <person name="Bertelli C."/>
            <person name="Schilde C."/>
            <person name="Kianianmomeni A."/>
            <person name="Burglin T.R."/>
            <person name="Frech C."/>
            <person name="Turcotte B."/>
            <person name="Kopec K.O."/>
            <person name="Synnott J.M."/>
            <person name="Choo C."/>
            <person name="Paponov I."/>
            <person name="Finkler A."/>
            <person name="Soon Heng Tan C."/>
            <person name="Hutchins A.P."/>
            <person name="Weinmeier T."/>
            <person name="Rattei T."/>
            <person name="Chu J.S."/>
            <person name="Gimenez G."/>
            <person name="Irimia M."/>
            <person name="Rigden D.J."/>
            <person name="Fitzpatrick D.A."/>
            <person name="Lorenzo-Morales J."/>
            <person name="Bateman A."/>
            <person name="Chiu C.H."/>
            <person name="Tang P."/>
            <person name="Hegemann P."/>
            <person name="Fromm H."/>
            <person name="Raoult D."/>
            <person name="Greub G."/>
            <person name="Miranda-Saavedra D."/>
            <person name="Chen N."/>
            <person name="Nash P."/>
            <person name="Ginger M.L."/>
            <person name="Horn M."/>
            <person name="Schaap P."/>
            <person name="Caler L."/>
            <person name="Loftus B."/>
        </authorList>
    </citation>
    <scope>NUCLEOTIDE SEQUENCE [LARGE SCALE GENOMIC DNA]</scope>
    <source>
        <strain evidence="2 3">Neff</strain>
    </source>
</reference>
<dbReference type="PANTHER" id="PTHR24030">
    <property type="entry name" value="PROTEIN CMSS1"/>
    <property type="match status" value="1"/>
</dbReference>
<dbReference type="Proteomes" id="UP000011083">
    <property type="component" value="Unassembled WGS sequence"/>
</dbReference>
<evidence type="ECO:0000256" key="1">
    <source>
        <dbReference type="SAM" id="MobiDB-lite"/>
    </source>
</evidence>
<gene>
    <name evidence="2" type="ORF">ACA1_052630</name>
</gene>
<dbReference type="OrthoDB" id="1929311at2759"/>
<dbReference type="PANTHER" id="PTHR24030:SF0">
    <property type="entry name" value="PROTEIN CMSS1"/>
    <property type="match status" value="1"/>
</dbReference>
<dbReference type="SUPFAM" id="SSF52540">
    <property type="entry name" value="P-loop containing nucleoside triphosphate hydrolases"/>
    <property type="match status" value="1"/>
</dbReference>
<sequence>MEVDRTLQVVKGGGHKKRPRSELQAVDAGAAPATTNAQQNKKDKGNKRRKTGGKKGSSKKADAKQDKLKVGGGLELLDAELLGAEEQATFFQAQYRTADPTLIISAGQALPLAGHFAVSSIQSGGKRDVNTELKPWLQDICGDQWQQLLAGPPAAAAKAKPDGGKPGGRRRGRKPKSQQVAANEAEDKGAPSVIIITSSGQRACDVFKALAEFHKSVKVMKLFSKIKLAEQVEMLNSSPVRIAVGTPHRLAELCRNGALKLHRLQFVVVDMWKNVKGISLLIQTDLYKLYFEFFNERVQKEETRLALF</sequence>
<accession>L8H5T1</accession>
<dbReference type="Gene3D" id="3.40.50.300">
    <property type="entry name" value="P-loop containing nucleotide triphosphate hydrolases"/>
    <property type="match status" value="1"/>
</dbReference>
<dbReference type="GO" id="GO:0030686">
    <property type="term" value="C:90S preribosome"/>
    <property type="evidence" value="ECO:0007669"/>
    <property type="project" value="TreeGrafter"/>
</dbReference>
<evidence type="ECO:0000313" key="2">
    <source>
        <dbReference type="EMBL" id="ELR20572.1"/>
    </source>
</evidence>
<dbReference type="STRING" id="1257118.L8H5T1"/>
<dbReference type="InterPro" id="IPR027417">
    <property type="entry name" value="P-loop_NTPase"/>
</dbReference>
<dbReference type="VEuPathDB" id="AmoebaDB:ACA1_052630"/>
<proteinExistence type="predicted"/>
<feature type="compositionally biased region" description="Basic residues" evidence="1">
    <location>
        <begin position="44"/>
        <end position="58"/>
    </location>
</feature>
<organism evidence="2 3">
    <name type="scientific">Acanthamoeba castellanii (strain ATCC 30010 / Neff)</name>
    <dbReference type="NCBI Taxonomy" id="1257118"/>
    <lineage>
        <taxon>Eukaryota</taxon>
        <taxon>Amoebozoa</taxon>
        <taxon>Discosea</taxon>
        <taxon>Longamoebia</taxon>
        <taxon>Centramoebida</taxon>
        <taxon>Acanthamoebidae</taxon>
        <taxon>Acanthamoeba</taxon>
    </lineage>
</organism>
<feature type="compositionally biased region" description="Basic residues" evidence="1">
    <location>
        <begin position="167"/>
        <end position="176"/>
    </location>
</feature>
<dbReference type="Pfam" id="PF14617">
    <property type="entry name" value="CMS1"/>
    <property type="match status" value="1"/>
</dbReference>
<dbReference type="RefSeq" id="XP_004343975.1">
    <property type="nucleotide sequence ID" value="XM_004343925.1"/>
</dbReference>
<feature type="region of interest" description="Disordered" evidence="1">
    <location>
        <begin position="152"/>
        <end position="186"/>
    </location>
</feature>
<evidence type="ECO:0008006" key="4">
    <source>
        <dbReference type="Google" id="ProtNLM"/>
    </source>
</evidence>
<protein>
    <recommendedName>
        <fullName evidence="4">Protein CMSS1</fullName>
    </recommendedName>
</protein>
<evidence type="ECO:0000313" key="3">
    <source>
        <dbReference type="Proteomes" id="UP000011083"/>
    </source>
</evidence>
<name>L8H5T1_ACACF</name>
<dbReference type="InterPro" id="IPR032704">
    <property type="entry name" value="Cms1"/>
</dbReference>